<accession>A0ABT3T7S8</accession>
<keyword evidence="2" id="KW-1185">Reference proteome</keyword>
<proteinExistence type="predicted"/>
<comment type="caution">
    <text evidence="1">The sequence shown here is derived from an EMBL/GenBank/DDBJ whole genome shotgun (WGS) entry which is preliminary data.</text>
</comment>
<dbReference type="Proteomes" id="UP001143304">
    <property type="component" value="Unassembled WGS sequence"/>
</dbReference>
<protein>
    <recommendedName>
        <fullName evidence="3">Sulfotransferase family protein</fullName>
    </recommendedName>
</protein>
<sequence>MSRYSIAARDSAPIVIGGVGGSGTRLVTQLLQQQGVVFGGDKNEELDNLWFSLLFVDRDIFSRPVQEIEQRVWLFVNAMRDRESLPEKLTSLLNAAARFDRGPALRQKVLQAARKTIDDPAYAVETAAAWGWKQPNVQVMVPLIAPYLAGMKYIYVVRNGLDMAFGYNQNQLKYFWGDLLLGDDAEVTPANALRYWVASYKRNCAYRALLGDRLYLLNFDLLCANPRQELLKLNDFLGLNPLEEALASAESAVVTPGSTGRYKHHDCSQLYSEDIDFVRSLGFDTERQG</sequence>
<evidence type="ECO:0000313" key="2">
    <source>
        <dbReference type="Proteomes" id="UP001143304"/>
    </source>
</evidence>
<dbReference type="RefSeq" id="WP_279249264.1">
    <property type="nucleotide sequence ID" value="NZ_SHNO01000001.1"/>
</dbReference>
<dbReference type="SUPFAM" id="SSF52540">
    <property type="entry name" value="P-loop containing nucleoside triphosphate hydrolases"/>
    <property type="match status" value="1"/>
</dbReference>
<gene>
    <name evidence="1" type="ORF">EYC82_09310</name>
</gene>
<dbReference type="Gene3D" id="3.40.50.300">
    <property type="entry name" value="P-loop containing nucleotide triphosphate hydrolases"/>
    <property type="match status" value="1"/>
</dbReference>
<dbReference type="Pfam" id="PF13469">
    <property type="entry name" value="Sulfotransfer_3"/>
    <property type="match status" value="1"/>
</dbReference>
<evidence type="ECO:0000313" key="1">
    <source>
        <dbReference type="EMBL" id="MCX2977549.1"/>
    </source>
</evidence>
<name>A0ABT3T7S8_9GAMM</name>
<dbReference type="InterPro" id="IPR027417">
    <property type="entry name" value="P-loop_NTPase"/>
</dbReference>
<organism evidence="1 2">
    <name type="scientific">Candidatus Marimicrobium litorale</name>
    <dbReference type="NCBI Taxonomy" id="2518991"/>
    <lineage>
        <taxon>Bacteria</taxon>
        <taxon>Pseudomonadati</taxon>
        <taxon>Pseudomonadota</taxon>
        <taxon>Gammaproteobacteria</taxon>
        <taxon>Cellvibrionales</taxon>
        <taxon>Halieaceae</taxon>
        <taxon>Marimicrobium</taxon>
    </lineage>
</organism>
<evidence type="ECO:0008006" key="3">
    <source>
        <dbReference type="Google" id="ProtNLM"/>
    </source>
</evidence>
<reference evidence="1" key="1">
    <citation type="submission" date="2019-02" db="EMBL/GenBank/DDBJ databases">
        <authorList>
            <person name="Li S.-H."/>
        </authorList>
    </citation>
    <scope>NUCLEOTIDE SEQUENCE</scope>
    <source>
        <strain evidence="1">IMCC11814</strain>
    </source>
</reference>
<dbReference type="EMBL" id="SHNO01000001">
    <property type="protein sequence ID" value="MCX2977549.1"/>
    <property type="molecule type" value="Genomic_DNA"/>
</dbReference>